<sequence length="116" mass="13136">MSPRSPALDSARPAGPASYFSFLPPRSLTSSFRFDSRHRSALQRGEPAILPFPFALGACRLRIDAYRRCPRRVQCASQAAAQGSVTRIRWDSSELARRPQLCAHRPDRRRTRSRIV</sequence>
<organism evidence="1 2">
    <name type="scientific">Lineolata rhizophorae</name>
    <dbReference type="NCBI Taxonomy" id="578093"/>
    <lineage>
        <taxon>Eukaryota</taxon>
        <taxon>Fungi</taxon>
        <taxon>Dikarya</taxon>
        <taxon>Ascomycota</taxon>
        <taxon>Pezizomycotina</taxon>
        <taxon>Dothideomycetes</taxon>
        <taxon>Dothideomycetes incertae sedis</taxon>
        <taxon>Lineolatales</taxon>
        <taxon>Lineolataceae</taxon>
        <taxon>Lineolata</taxon>
    </lineage>
</organism>
<evidence type="ECO:0000313" key="2">
    <source>
        <dbReference type="Proteomes" id="UP000799766"/>
    </source>
</evidence>
<evidence type="ECO:0000313" key="1">
    <source>
        <dbReference type="EMBL" id="KAF2460609.1"/>
    </source>
</evidence>
<dbReference type="AlphaFoldDB" id="A0A6A6P9Q1"/>
<proteinExistence type="predicted"/>
<reference evidence="1" key="1">
    <citation type="journal article" date="2020" name="Stud. Mycol.">
        <title>101 Dothideomycetes genomes: a test case for predicting lifestyles and emergence of pathogens.</title>
        <authorList>
            <person name="Haridas S."/>
            <person name="Albert R."/>
            <person name="Binder M."/>
            <person name="Bloem J."/>
            <person name="Labutti K."/>
            <person name="Salamov A."/>
            <person name="Andreopoulos B."/>
            <person name="Baker S."/>
            <person name="Barry K."/>
            <person name="Bills G."/>
            <person name="Bluhm B."/>
            <person name="Cannon C."/>
            <person name="Castanera R."/>
            <person name="Culley D."/>
            <person name="Daum C."/>
            <person name="Ezra D."/>
            <person name="Gonzalez J."/>
            <person name="Henrissat B."/>
            <person name="Kuo A."/>
            <person name="Liang C."/>
            <person name="Lipzen A."/>
            <person name="Lutzoni F."/>
            <person name="Magnuson J."/>
            <person name="Mondo S."/>
            <person name="Nolan M."/>
            <person name="Ohm R."/>
            <person name="Pangilinan J."/>
            <person name="Park H.-J."/>
            <person name="Ramirez L."/>
            <person name="Alfaro M."/>
            <person name="Sun H."/>
            <person name="Tritt A."/>
            <person name="Yoshinaga Y."/>
            <person name="Zwiers L.-H."/>
            <person name="Turgeon B."/>
            <person name="Goodwin S."/>
            <person name="Spatafora J."/>
            <person name="Crous P."/>
            <person name="Grigoriev I."/>
        </authorList>
    </citation>
    <scope>NUCLEOTIDE SEQUENCE</scope>
    <source>
        <strain evidence="1">ATCC 16933</strain>
    </source>
</reference>
<accession>A0A6A6P9Q1</accession>
<gene>
    <name evidence="1" type="ORF">BDY21DRAFT_335874</name>
</gene>
<protein>
    <submittedName>
        <fullName evidence="1">Uncharacterized protein</fullName>
    </submittedName>
</protein>
<dbReference type="Proteomes" id="UP000799766">
    <property type="component" value="Unassembled WGS sequence"/>
</dbReference>
<dbReference type="EMBL" id="MU001673">
    <property type="protein sequence ID" value="KAF2460609.1"/>
    <property type="molecule type" value="Genomic_DNA"/>
</dbReference>
<name>A0A6A6P9Q1_9PEZI</name>
<keyword evidence="2" id="KW-1185">Reference proteome</keyword>